<keyword evidence="4 8" id="KW-0812">Transmembrane</keyword>
<keyword evidence="3" id="KW-0813">Transport</keyword>
<feature type="compositionally biased region" description="Polar residues" evidence="7">
    <location>
        <begin position="808"/>
        <end position="817"/>
    </location>
</feature>
<evidence type="ECO:0000256" key="1">
    <source>
        <dbReference type="ARBA" id="ARBA00004141"/>
    </source>
</evidence>
<keyword evidence="5 8" id="KW-1133">Transmembrane helix</keyword>
<proteinExistence type="inferred from homology"/>
<evidence type="ECO:0000256" key="4">
    <source>
        <dbReference type="ARBA" id="ARBA00022692"/>
    </source>
</evidence>
<evidence type="ECO:0000256" key="5">
    <source>
        <dbReference type="ARBA" id="ARBA00022989"/>
    </source>
</evidence>
<dbReference type="InterPro" id="IPR045122">
    <property type="entry name" value="Csc1-like"/>
</dbReference>
<accession>A0A369JRF0</accession>
<dbReference type="InParanoid" id="A0A369JRF0"/>
<evidence type="ECO:0000256" key="7">
    <source>
        <dbReference type="SAM" id="MobiDB-lite"/>
    </source>
</evidence>
<feature type="domain" description="CSC1/OSCA1-like 7TM region" evidence="9">
    <location>
        <begin position="409"/>
        <end position="682"/>
    </location>
</feature>
<feature type="domain" description="CSC1/OSCA1-like N-terminal transmembrane" evidence="11">
    <location>
        <begin position="19"/>
        <end position="169"/>
    </location>
</feature>
<evidence type="ECO:0000259" key="11">
    <source>
        <dbReference type="Pfam" id="PF13967"/>
    </source>
</evidence>
<dbReference type="FunCoup" id="A0A369JRF0">
    <property type="interactions" value="68"/>
</dbReference>
<dbReference type="AlphaFoldDB" id="A0A369JRF0"/>
<evidence type="ECO:0000256" key="6">
    <source>
        <dbReference type="ARBA" id="ARBA00023136"/>
    </source>
</evidence>
<organism evidence="13 14">
    <name type="scientific">Hypsizygus marmoreus</name>
    <name type="common">White beech mushroom</name>
    <name type="synonym">Agaricus marmoreus</name>
    <dbReference type="NCBI Taxonomy" id="39966"/>
    <lineage>
        <taxon>Eukaryota</taxon>
        <taxon>Fungi</taxon>
        <taxon>Dikarya</taxon>
        <taxon>Basidiomycota</taxon>
        <taxon>Agaricomycotina</taxon>
        <taxon>Agaricomycetes</taxon>
        <taxon>Agaricomycetidae</taxon>
        <taxon>Agaricales</taxon>
        <taxon>Tricholomatineae</taxon>
        <taxon>Lyophyllaceae</taxon>
        <taxon>Hypsizygus</taxon>
    </lineage>
</organism>
<evidence type="ECO:0000313" key="14">
    <source>
        <dbReference type="Proteomes" id="UP000076154"/>
    </source>
</evidence>
<protein>
    <submittedName>
        <fullName evidence="13">Uncharacterized protein RSN1</fullName>
    </submittedName>
</protein>
<dbReference type="Pfam" id="PF13967">
    <property type="entry name" value="RSN1_TM"/>
    <property type="match status" value="1"/>
</dbReference>
<feature type="transmembrane region" description="Helical" evidence="8">
    <location>
        <begin position="148"/>
        <end position="166"/>
    </location>
</feature>
<feature type="transmembrane region" description="Helical" evidence="8">
    <location>
        <begin position="691"/>
        <end position="714"/>
    </location>
</feature>
<keyword evidence="6 8" id="KW-0472">Membrane</keyword>
<dbReference type="OrthoDB" id="1076608at2759"/>
<keyword evidence="14" id="KW-1185">Reference proteome</keyword>
<dbReference type="Pfam" id="PF14703">
    <property type="entry name" value="PHM7_cyt"/>
    <property type="match status" value="1"/>
</dbReference>
<feature type="transmembrane region" description="Helical" evidence="8">
    <location>
        <begin position="412"/>
        <end position="432"/>
    </location>
</feature>
<dbReference type="Pfam" id="PF12621">
    <property type="entry name" value="PHM7_ext"/>
    <property type="match status" value="1"/>
</dbReference>
<feature type="compositionally biased region" description="Low complexity" evidence="7">
    <location>
        <begin position="833"/>
        <end position="850"/>
    </location>
</feature>
<feature type="compositionally biased region" description="Acidic residues" evidence="7">
    <location>
        <begin position="867"/>
        <end position="876"/>
    </location>
</feature>
<evidence type="ECO:0000259" key="10">
    <source>
        <dbReference type="Pfam" id="PF12621"/>
    </source>
</evidence>
<feature type="transmembrane region" description="Helical" evidence="8">
    <location>
        <begin position="549"/>
        <end position="576"/>
    </location>
</feature>
<sequence length="948" mass="105979">MSAISPEKTSGNSNTSKTFLTALVANAALLAVEVGAFLILKQKLWRVYSPRSYLPPPDKRAQQLPSGPWKWLPAMLFSPSQDIIHKNGLDAYMFLRFLKMLVWIFSVFTLLTFVVIIPAIAANVQSPYTGLERISWSNIIEPRDQPRFSAHIIVVYLLTCFVIFMIRREMVHFIHMRHQFLISKSHSRLAQARTVLITSVPDELANEHDLRTFASFVPGGVDRVWILRDHAALNSLFEARQDACLKLEAAEATILHQANKAWRKRGLAFCKQQIRTPKDEEKDLDGRLPIPLPSSELLNDLVPPTRRPTHRTGFLGFVGTKVDTINWCKDEIAHLNVKIKEERANIVEGKFLGSAFIRCNLQMGAHVLAQCVSYHEPLRMYDKWMEANPKDIVWKNLDDGALEMRSRYVTSWLATIGLIISWAFPVAFIGTLSNLDDLCVKVHWLKWVCNAPSPIPGIIQGILPPVLLAILFSLLPFILRGLAWYECIPRYSLISVSVYRRFYLFLLIHGFLIVTLSSGITKAIEGIIARPTETVQELASQLPGASVFFLTYIVTQGLAGAGGALAQLVPLILHFIRKSFLGRTPRQAYAVTFQMPSADFGVVLPRLSLLATIGFAYSILSPLINFLALISFTMFYIAWKFLLTQVFDQPDEAETGGLYFPMAVSNLFVGLYIEQICLACLFFLKVQSSGVASLVEGILMLVLLVITFSAQIFINHSFDPITQYLPMSLATKKMAKRYEKEKQKDGGVIVGEELDLFSRNQIRSIRKRIKKTTKRLDDKLDDLKARVKGDDARDSDSHTENIHDEKQNSNVKVSTGTPPAPLEGIPELFRSRSGGSQTSKKSKGSKTSTKAVDVPVFDPAAPAGVDLSDDSDEEDDSDIHAFDHPSTYVEQSWIWLPRDPLGLSQVLANDLKAVGVDASDVGAAMDEKGIVEVTRNPPDEEWSGGHDN</sequence>
<evidence type="ECO:0000256" key="2">
    <source>
        <dbReference type="ARBA" id="ARBA00007779"/>
    </source>
</evidence>
<comment type="subcellular location">
    <subcellularLocation>
        <location evidence="1">Membrane</location>
        <topology evidence="1">Multi-pass membrane protein</topology>
    </subcellularLocation>
</comment>
<feature type="transmembrane region" description="Helical" evidence="8">
    <location>
        <begin position="659"/>
        <end position="684"/>
    </location>
</feature>
<dbReference type="PANTHER" id="PTHR13018">
    <property type="entry name" value="PROBABLE MEMBRANE PROTEIN DUF221-RELATED"/>
    <property type="match status" value="1"/>
</dbReference>
<feature type="region of interest" description="Disordered" evidence="7">
    <location>
        <begin position="788"/>
        <end position="876"/>
    </location>
</feature>
<dbReference type="PANTHER" id="PTHR13018:SF143">
    <property type="entry name" value="CSC1_OSCA1-LIKE 7TM REGION DOMAIN-CONTAINING PROTEIN"/>
    <property type="match status" value="1"/>
</dbReference>
<dbReference type="InterPro" id="IPR027815">
    <property type="entry name" value="CSC1/OSCA1-like_cyt"/>
</dbReference>
<dbReference type="Pfam" id="PF02714">
    <property type="entry name" value="RSN1_7TM"/>
    <property type="match status" value="1"/>
</dbReference>
<feature type="transmembrane region" description="Helical" evidence="8">
    <location>
        <begin position="615"/>
        <end position="639"/>
    </location>
</feature>
<name>A0A369JRF0_HYPMA</name>
<evidence type="ECO:0000259" key="12">
    <source>
        <dbReference type="Pfam" id="PF14703"/>
    </source>
</evidence>
<dbReference type="GO" id="GO:0005227">
    <property type="term" value="F:calcium-activated cation channel activity"/>
    <property type="evidence" value="ECO:0007669"/>
    <property type="project" value="InterPro"/>
</dbReference>
<evidence type="ECO:0000256" key="8">
    <source>
        <dbReference type="SAM" id="Phobius"/>
    </source>
</evidence>
<feature type="transmembrane region" description="Helical" evidence="8">
    <location>
        <begin position="20"/>
        <end position="40"/>
    </location>
</feature>
<feature type="transmembrane region" description="Helical" evidence="8">
    <location>
        <begin position="462"/>
        <end position="482"/>
    </location>
</feature>
<dbReference type="EMBL" id="LUEZ02000041">
    <property type="protein sequence ID" value="RDB24859.1"/>
    <property type="molecule type" value="Genomic_DNA"/>
</dbReference>
<feature type="domain" description="10TM putative phosphate transporter extracellular tail" evidence="10">
    <location>
        <begin position="871"/>
        <end position="939"/>
    </location>
</feature>
<gene>
    <name evidence="13" type="primary">RSN1_1</name>
    <name evidence="13" type="ORF">Hypma_008020</name>
</gene>
<dbReference type="STRING" id="39966.A0A369JRF0"/>
<feature type="domain" description="CSC1/OSCA1-like cytosolic" evidence="12">
    <location>
        <begin position="192"/>
        <end position="396"/>
    </location>
</feature>
<dbReference type="InterPro" id="IPR032880">
    <property type="entry name" value="CSC1/OSCA1-like_N"/>
</dbReference>
<reference evidence="13" key="1">
    <citation type="submission" date="2018-04" db="EMBL/GenBank/DDBJ databases">
        <title>Whole genome sequencing of Hypsizygus marmoreus.</title>
        <authorList>
            <person name="Choi I.-G."/>
            <person name="Min B."/>
            <person name="Kim J.-G."/>
            <person name="Kim S."/>
            <person name="Oh Y.-L."/>
            <person name="Kong W.-S."/>
            <person name="Park H."/>
            <person name="Jeong J."/>
            <person name="Song E.-S."/>
        </authorList>
    </citation>
    <scope>NUCLEOTIDE SEQUENCE [LARGE SCALE GENOMIC DNA]</scope>
    <source>
        <strain evidence="13">51987-8</strain>
    </source>
</reference>
<dbReference type="Proteomes" id="UP000076154">
    <property type="component" value="Unassembled WGS sequence"/>
</dbReference>
<feature type="transmembrane region" description="Helical" evidence="8">
    <location>
        <begin position="101"/>
        <end position="121"/>
    </location>
</feature>
<comment type="similarity">
    <text evidence="2">Belongs to the CSC1 (TC 1.A.17) family.</text>
</comment>
<dbReference type="InterPro" id="IPR003864">
    <property type="entry name" value="CSC1/OSCA1-like_7TM"/>
</dbReference>
<dbReference type="InterPro" id="IPR022257">
    <property type="entry name" value="PHM7_ext"/>
</dbReference>
<feature type="compositionally biased region" description="Basic and acidic residues" evidence="7">
    <location>
        <begin position="788"/>
        <end position="807"/>
    </location>
</feature>
<feature type="transmembrane region" description="Helical" evidence="8">
    <location>
        <begin position="502"/>
        <end position="529"/>
    </location>
</feature>
<dbReference type="GO" id="GO:0005886">
    <property type="term" value="C:plasma membrane"/>
    <property type="evidence" value="ECO:0007669"/>
    <property type="project" value="TreeGrafter"/>
</dbReference>
<evidence type="ECO:0000259" key="9">
    <source>
        <dbReference type="Pfam" id="PF02714"/>
    </source>
</evidence>
<comment type="caution">
    <text evidence="13">The sequence shown here is derived from an EMBL/GenBank/DDBJ whole genome shotgun (WGS) entry which is preliminary data.</text>
</comment>
<evidence type="ECO:0000313" key="13">
    <source>
        <dbReference type="EMBL" id="RDB24859.1"/>
    </source>
</evidence>
<evidence type="ECO:0000256" key="3">
    <source>
        <dbReference type="ARBA" id="ARBA00022448"/>
    </source>
</evidence>